<dbReference type="GO" id="GO:0005615">
    <property type="term" value="C:extracellular space"/>
    <property type="evidence" value="ECO:0007669"/>
    <property type="project" value="UniProtKB-KW"/>
</dbReference>
<dbReference type="EC" id="5.3.3.12" evidence="7"/>
<keyword evidence="2" id="KW-0202">Cytokine</keyword>
<accession>A0A250L024</accession>
<evidence type="ECO:0000256" key="2">
    <source>
        <dbReference type="ARBA" id="ARBA00022514"/>
    </source>
</evidence>
<evidence type="ECO:0000256" key="1">
    <source>
        <dbReference type="ARBA" id="ARBA00004613"/>
    </source>
</evidence>
<dbReference type="Proteomes" id="UP000266313">
    <property type="component" value="Chromosome"/>
</dbReference>
<dbReference type="GO" id="GO:0005125">
    <property type="term" value="F:cytokine activity"/>
    <property type="evidence" value="ECO:0007669"/>
    <property type="project" value="UniProtKB-KW"/>
</dbReference>
<evidence type="ECO:0000256" key="6">
    <source>
        <dbReference type="ARBA" id="ARBA00036823"/>
    </source>
</evidence>
<dbReference type="SUPFAM" id="SSF55331">
    <property type="entry name" value="Tautomerase/MIF"/>
    <property type="match status" value="1"/>
</dbReference>
<dbReference type="GO" id="GO:0004167">
    <property type="term" value="F:dopachrome isomerase activity"/>
    <property type="evidence" value="ECO:0007669"/>
    <property type="project" value="UniProtKB-EC"/>
</dbReference>
<evidence type="ECO:0000256" key="10">
    <source>
        <dbReference type="ARBA" id="ARBA00041912"/>
    </source>
</evidence>
<evidence type="ECO:0000256" key="8">
    <source>
        <dbReference type="ARBA" id="ARBA00039086"/>
    </source>
</evidence>
<dbReference type="EMBL" id="AP017928">
    <property type="protein sequence ID" value="BBA37217.1"/>
    <property type="molecule type" value="Genomic_DNA"/>
</dbReference>
<comment type="catalytic activity">
    <reaction evidence="5">
        <text>3-phenylpyruvate = enol-phenylpyruvate</text>
        <dbReference type="Rhea" id="RHEA:17097"/>
        <dbReference type="ChEBI" id="CHEBI:16815"/>
        <dbReference type="ChEBI" id="CHEBI:18005"/>
        <dbReference type="EC" id="5.3.2.1"/>
    </reaction>
</comment>
<dbReference type="EC" id="5.3.2.1" evidence="8"/>
<evidence type="ECO:0000256" key="7">
    <source>
        <dbReference type="ARBA" id="ARBA00038932"/>
    </source>
</evidence>
<evidence type="ECO:0000313" key="12">
    <source>
        <dbReference type="EMBL" id="BBA37217.1"/>
    </source>
</evidence>
<keyword evidence="3" id="KW-0964">Secreted</keyword>
<dbReference type="InterPro" id="IPR014347">
    <property type="entry name" value="Tautomerase/MIF_sf"/>
</dbReference>
<proteinExistence type="predicted"/>
<gene>
    <name evidence="12" type="ORF">sS8_5297</name>
</gene>
<organism evidence="12 13">
    <name type="scientific">Methylocaldum marinum</name>
    <dbReference type="NCBI Taxonomy" id="1432792"/>
    <lineage>
        <taxon>Bacteria</taxon>
        <taxon>Pseudomonadati</taxon>
        <taxon>Pseudomonadota</taxon>
        <taxon>Gammaproteobacteria</taxon>
        <taxon>Methylococcales</taxon>
        <taxon>Methylococcaceae</taxon>
        <taxon>Methylocaldum</taxon>
    </lineage>
</organism>
<reference evidence="12 13" key="1">
    <citation type="submission" date="2016-12" db="EMBL/GenBank/DDBJ databases">
        <title>Genome sequencing of Methylocaldum marinum.</title>
        <authorList>
            <person name="Takeuchi M."/>
            <person name="Kamagata Y."/>
            <person name="Hiraoka S."/>
            <person name="Oshima K."/>
            <person name="Hattori M."/>
            <person name="Iwasaki W."/>
        </authorList>
    </citation>
    <scope>NUCLEOTIDE SEQUENCE [LARGE SCALE GENOMIC DNA]</scope>
    <source>
        <strain evidence="12 13">S8</strain>
    </source>
</reference>
<dbReference type="Pfam" id="PF01187">
    <property type="entry name" value="MIF"/>
    <property type="match status" value="1"/>
</dbReference>
<dbReference type="KEGG" id="mmai:sS8_5297"/>
<evidence type="ECO:0000256" key="11">
    <source>
        <dbReference type="ARBA" id="ARBA00042730"/>
    </source>
</evidence>
<keyword evidence="4" id="KW-0413">Isomerase</keyword>
<dbReference type="OrthoDB" id="5769863at2"/>
<dbReference type="PANTHER" id="PTHR11954">
    <property type="entry name" value="D-DOPACHROME DECARBOXYLASE"/>
    <property type="match status" value="1"/>
</dbReference>
<evidence type="ECO:0000256" key="9">
    <source>
        <dbReference type="ARBA" id="ARBA00041631"/>
    </source>
</evidence>
<dbReference type="AlphaFoldDB" id="A0A250L024"/>
<dbReference type="InterPro" id="IPR001398">
    <property type="entry name" value="Macrophage_inhib_fac"/>
</dbReference>
<comment type="subcellular location">
    <subcellularLocation>
        <location evidence="1">Secreted</location>
    </subcellularLocation>
</comment>
<comment type="catalytic activity">
    <reaction evidence="6">
        <text>L-dopachrome = 5,6-dihydroxyindole-2-carboxylate</text>
        <dbReference type="Rhea" id="RHEA:13041"/>
        <dbReference type="ChEBI" id="CHEBI:16875"/>
        <dbReference type="ChEBI" id="CHEBI:57509"/>
        <dbReference type="EC" id="5.3.3.12"/>
    </reaction>
</comment>
<dbReference type="GO" id="GO:0050178">
    <property type="term" value="F:phenylpyruvate tautomerase activity"/>
    <property type="evidence" value="ECO:0007669"/>
    <property type="project" value="UniProtKB-EC"/>
</dbReference>
<sequence length="114" mass="12492">MPYLTIQSNRAVTPDQREPLLTAVSRLLVKELGKPESYVMVSLSSDVPMLFAGTGEPAAYVELKSIGLPAGQLKSLSREICNLLEQQLGVLPARVYIEFTDIKGSHWGWNGGTF</sequence>
<dbReference type="PANTHER" id="PTHR11954:SF6">
    <property type="entry name" value="MACROPHAGE MIGRATION INHIBITORY FACTOR"/>
    <property type="match status" value="1"/>
</dbReference>
<dbReference type="Gene3D" id="3.30.429.10">
    <property type="entry name" value="Macrophage Migration Inhibitory Factor"/>
    <property type="match status" value="1"/>
</dbReference>
<keyword evidence="13" id="KW-1185">Reference proteome</keyword>
<dbReference type="RefSeq" id="WP_119632241.1">
    <property type="nucleotide sequence ID" value="NZ_AP017928.1"/>
</dbReference>
<evidence type="ECO:0000256" key="3">
    <source>
        <dbReference type="ARBA" id="ARBA00022525"/>
    </source>
</evidence>
<name>A0A250L024_9GAMM</name>
<evidence type="ECO:0000256" key="5">
    <source>
        <dbReference type="ARBA" id="ARBA00036735"/>
    </source>
</evidence>
<protein>
    <recommendedName>
        <fullName evidence="11">L-dopachrome isomerase</fullName>
        <ecNumber evidence="8">5.3.2.1</ecNumber>
        <ecNumber evidence="7">5.3.3.12</ecNumber>
    </recommendedName>
    <alternativeName>
        <fullName evidence="9">L-dopachrome tautomerase</fullName>
    </alternativeName>
    <alternativeName>
        <fullName evidence="10">Phenylpyruvate tautomerase</fullName>
    </alternativeName>
</protein>
<evidence type="ECO:0000256" key="4">
    <source>
        <dbReference type="ARBA" id="ARBA00023235"/>
    </source>
</evidence>
<keyword evidence="12" id="KW-0670">Pyruvate</keyword>
<evidence type="ECO:0000313" key="13">
    <source>
        <dbReference type="Proteomes" id="UP000266313"/>
    </source>
</evidence>